<proteinExistence type="predicted"/>
<gene>
    <name evidence="2" type="ORF">TWF696_009787</name>
</gene>
<evidence type="ECO:0000313" key="3">
    <source>
        <dbReference type="Proteomes" id="UP001375240"/>
    </source>
</evidence>
<dbReference type="Proteomes" id="UP001375240">
    <property type="component" value="Unassembled WGS sequence"/>
</dbReference>
<keyword evidence="3" id="KW-1185">Reference proteome</keyword>
<comment type="caution">
    <text evidence="2">The sequence shown here is derived from an EMBL/GenBank/DDBJ whole genome shotgun (WGS) entry which is preliminary data.</text>
</comment>
<protein>
    <submittedName>
        <fullName evidence="2">Uncharacterized protein</fullName>
    </submittedName>
</protein>
<dbReference type="AlphaFoldDB" id="A0AAV9UFC5"/>
<evidence type="ECO:0000256" key="1">
    <source>
        <dbReference type="SAM" id="SignalP"/>
    </source>
</evidence>
<name>A0AAV9UFC5_9PEZI</name>
<sequence length="195" mass="21062">MQLKTLLVALGIASAASAAPADLQKRDVLPPNTPFKLRRCTPTPSTPPFVSWGNNQWVSVEGHSLYYGAAEANAKFFIDEHKHLYWGSPTDPDNAEGPARALLGQYLYKTTPIIMNGAGVALSCEAALNAGNWLITCKSPTNEAPTDPPPPATKWDTFGYMKGPSMGTGPDLLTYILQGNRDDIGTRNIYLCARP</sequence>
<organism evidence="2 3">
    <name type="scientific">Orbilia brochopaga</name>
    <dbReference type="NCBI Taxonomy" id="3140254"/>
    <lineage>
        <taxon>Eukaryota</taxon>
        <taxon>Fungi</taxon>
        <taxon>Dikarya</taxon>
        <taxon>Ascomycota</taxon>
        <taxon>Pezizomycotina</taxon>
        <taxon>Orbiliomycetes</taxon>
        <taxon>Orbiliales</taxon>
        <taxon>Orbiliaceae</taxon>
        <taxon>Orbilia</taxon>
    </lineage>
</organism>
<evidence type="ECO:0000313" key="2">
    <source>
        <dbReference type="EMBL" id="KAK6338991.1"/>
    </source>
</evidence>
<feature type="signal peptide" evidence="1">
    <location>
        <begin position="1"/>
        <end position="18"/>
    </location>
</feature>
<feature type="chain" id="PRO_5043497093" evidence="1">
    <location>
        <begin position="19"/>
        <end position="195"/>
    </location>
</feature>
<dbReference type="EMBL" id="JAVHNQ010000009">
    <property type="protein sequence ID" value="KAK6338991.1"/>
    <property type="molecule type" value="Genomic_DNA"/>
</dbReference>
<reference evidence="2 3" key="1">
    <citation type="submission" date="2019-10" db="EMBL/GenBank/DDBJ databases">
        <authorList>
            <person name="Palmer J.M."/>
        </authorList>
    </citation>
    <scope>NUCLEOTIDE SEQUENCE [LARGE SCALE GENOMIC DNA]</scope>
    <source>
        <strain evidence="2 3">TWF696</strain>
    </source>
</reference>
<accession>A0AAV9UFC5</accession>
<keyword evidence="1" id="KW-0732">Signal</keyword>